<evidence type="ECO:0000313" key="1">
    <source>
        <dbReference type="EMBL" id="ATY65304.1"/>
    </source>
</evidence>
<organism evidence="1 2">
    <name type="scientific">Cordyceps militaris</name>
    <name type="common">Caterpillar fungus</name>
    <name type="synonym">Clavaria militaris</name>
    <dbReference type="NCBI Taxonomy" id="73501"/>
    <lineage>
        <taxon>Eukaryota</taxon>
        <taxon>Fungi</taxon>
        <taxon>Dikarya</taxon>
        <taxon>Ascomycota</taxon>
        <taxon>Pezizomycotina</taxon>
        <taxon>Sordariomycetes</taxon>
        <taxon>Hypocreomycetidae</taxon>
        <taxon>Hypocreales</taxon>
        <taxon>Cordycipitaceae</taxon>
        <taxon>Cordyceps</taxon>
    </lineage>
</organism>
<gene>
    <name evidence="1" type="ORF">A9K55_004488</name>
</gene>
<reference evidence="1 2" key="1">
    <citation type="journal article" date="2017" name="BMC Genomics">
        <title>Chromosome level assembly and secondary metabolite potential of the parasitic fungus Cordyceps militaris.</title>
        <authorList>
            <person name="Kramer G.J."/>
            <person name="Nodwell J.R."/>
        </authorList>
    </citation>
    <scope>NUCLEOTIDE SEQUENCE [LARGE SCALE GENOMIC DNA]</scope>
    <source>
        <strain evidence="1 2">ATCC 34164</strain>
    </source>
</reference>
<proteinExistence type="predicted"/>
<sequence length="62" mass="6665">MLVILPAEVTSDSEVFSGEAASTYHPATSVTEFLGLASLIRRLHLADWGTVGVARNRHWGGL</sequence>
<dbReference type="VEuPathDB" id="FungiDB:A9K55_004488"/>
<name>A0A2H4SQC4_CORMI</name>
<dbReference type="AlphaFoldDB" id="A0A2H4SQC4"/>
<dbReference type="EMBL" id="CP023325">
    <property type="protein sequence ID" value="ATY65304.1"/>
    <property type="molecule type" value="Genomic_DNA"/>
</dbReference>
<accession>A0A2H4SQC4</accession>
<protein>
    <submittedName>
        <fullName evidence="1">Uncharacterized protein</fullName>
    </submittedName>
</protein>
<evidence type="ECO:0000313" key="2">
    <source>
        <dbReference type="Proteomes" id="UP000323067"/>
    </source>
</evidence>
<dbReference type="Proteomes" id="UP000323067">
    <property type="component" value="Chromosome v"/>
</dbReference>